<dbReference type="AlphaFoldDB" id="A0A316VBJ2"/>
<evidence type="ECO:0000313" key="3">
    <source>
        <dbReference type="Proteomes" id="UP000245771"/>
    </source>
</evidence>
<dbReference type="PANTHER" id="PTHR13295">
    <property type="entry name" value="GLUTAMATE CYSTEINE LIGASE REGULATORY SUBUNIT"/>
    <property type="match status" value="1"/>
</dbReference>
<dbReference type="PANTHER" id="PTHR13295:SF4">
    <property type="entry name" value="GLUTAMATE--CYSTEINE LIGASE REGULATORY SUBUNIT"/>
    <property type="match status" value="1"/>
</dbReference>
<dbReference type="InterPro" id="IPR032963">
    <property type="entry name" value="Gclm"/>
</dbReference>
<gene>
    <name evidence="2" type="ORF">FA14DRAFT_122921</name>
</gene>
<dbReference type="GO" id="GO:0006750">
    <property type="term" value="P:glutathione biosynthetic process"/>
    <property type="evidence" value="ECO:0007669"/>
    <property type="project" value="InterPro"/>
</dbReference>
<reference evidence="2 3" key="1">
    <citation type="journal article" date="2018" name="Mol. Biol. Evol.">
        <title>Broad Genomic Sampling Reveals a Smut Pathogenic Ancestry of the Fungal Clade Ustilaginomycotina.</title>
        <authorList>
            <person name="Kijpornyongpan T."/>
            <person name="Mondo S.J."/>
            <person name="Barry K."/>
            <person name="Sandor L."/>
            <person name="Lee J."/>
            <person name="Lipzen A."/>
            <person name="Pangilinan J."/>
            <person name="LaButti K."/>
            <person name="Hainaut M."/>
            <person name="Henrissat B."/>
            <person name="Grigoriev I.V."/>
            <person name="Spatafora J.W."/>
            <person name="Aime M.C."/>
        </authorList>
    </citation>
    <scope>NUCLEOTIDE SEQUENCE [LARGE SCALE GENOMIC DNA]</scope>
    <source>
        <strain evidence="2 3">MCA 3882</strain>
    </source>
</reference>
<dbReference type="RefSeq" id="XP_025355142.1">
    <property type="nucleotide sequence ID" value="XM_025496543.1"/>
</dbReference>
<feature type="region of interest" description="Disordered" evidence="1">
    <location>
        <begin position="61"/>
        <end position="98"/>
    </location>
</feature>
<dbReference type="EMBL" id="KZ819603">
    <property type="protein sequence ID" value="PWN34840.1"/>
    <property type="molecule type" value="Genomic_DNA"/>
</dbReference>
<dbReference type="GeneID" id="37018324"/>
<dbReference type="STRING" id="1280837.A0A316VBJ2"/>
<evidence type="ECO:0000256" key="1">
    <source>
        <dbReference type="SAM" id="MobiDB-lite"/>
    </source>
</evidence>
<dbReference type="InParanoid" id="A0A316VBJ2"/>
<dbReference type="GO" id="GO:0017109">
    <property type="term" value="C:glutamate-cysteine ligase complex"/>
    <property type="evidence" value="ECO:0007669"/>
    <property type="project" value="TreeGrafter"/>
</dbReference>
<keyword evidence="3" id="KW-1185">Reference proteome</keyword>
<feature type="compositionally biased region" description="Polar residues" evidence="1">
    <location>
        <begin position="74"/>
        <end position="84"/>
    </location>
</feature>
<feature type="region of interest" description="Disordered" evidence="1">
    <location>
        <begin position="265"/>
        <end position="286"/>
    </location>
</feature>
<dbReference type="GO" id="GO:0035226">
    <property type="term" value="F:glutamate-cysteine ligase catalytic subunit binding"/>
    <property type="evidence" value="ECO:0007669"/>
    <property type="project" value="InterPro"/>
</dbReference>
<feature type="compositionally biased region" description="Low complexity" evidence="1">
    <location>
        <begin position="61"/>
        <end position="73"/>
    </location>
</feature>
<name>A0A316VBJ2_9BASI</name>
<accession>A0A316VBJ2</accession>
<sequence>MEKQQPLQYLKVYTHNVARVLKPSQDGELAHAIHETLHYSLDGNEDDYLISRSQLAASSCAPSSSASAGKSSSDTFASQGQNGKLESDSEEVVHPGFVATNDPDRPYASYMWNEKSSLLTLPHPSTIDKPLLSDPCTASDNEADLRDAFDVTTKFFYFSDAKVDGNSQESYYPAEWIDEALGCLATATGLKTADTFIIAFPKLKLDCPHASDEQIYKKATKVADVWKRISTDKRILSLGLSDVSQRSLRAFVSQLDCPSLPPEEAELGTNEPIEIPSSPSKVSLGPDRLDERTELIRVYGPGPCRRPRLCTINLREQNCDDNSLGGRSVSKTSANASSCWDRGLAEYCKEENVLLVAHNDQKDILPERCLPTLLGEFEGRIPHAMSSNKRLEPVWLLKYTVLIRDRGVLADKGFVLFCKTVEA</sequence>
<dbReference type="GO" id="GO:0030234">
    <property type="term" value="F:enzyme regulator activity"/>
    <property type="evidence" value="ECO:0007669"/>
    <property type="project" value="TreeGrafter"/>
</dbReference>
<evidence type="ECO:0000313" key="2">
    <source>
        <dbReference type="EMBL" id="PWN34840.1"/>
    </source>
</evidence>
<protein>
    <recommendedName>
        <fullName evidence="4">Glutamate--cysteine ligase modifier subunit</fullName>
    </recommendedName>
</protein>
<evidence type="ECO:0008006" key="4">
    <source>
        <dbReference type="Google" id="ProtNLM"/>
    </source>
</evidence>
<dbReference type="OrthoDB" id="5596051at2759"/>
<organism evidence="2 3">
    <name type="scientific">Meira miltonrushii</name>
    <dbReference type="NCBI Taxonomy" id="1280837"/>
    <lineage>
        <taxon>Eukaryota</taxon>
        <taxon>Fungi</taxon>
        <taxon>Dikarya</taxon>
        <taxon>Basidiomycota</taxon>
        <taxon>Ustilaginomycotina</taxon>
        <taxon>Exobasidiomycetes</taxon>
        <taxon>Exobasidiales</taxon>
        <taxon>Brachybasidiaceae</taxon>
        <taxon>Meira</taxon>
    </lineage>
</organism>
<dbReference type="Proteomes" id="UP000245771">
    <property type="component" value="Unassembled WGS sequence"/>
</dbReference>
<proteinExistence type="predicted"/>